<evidence type="ECO:0000256" key="1">
    <source>
        <dbReference type="SAM" id="Phobius"/>
    </source>
</evidence>
<feature type="transmembrane region" description="Helical" evidence="1">
    <location>
        <begin position="401"/>
        <end position="425"/>
    </location>
</feature>
<sequence>MRIIQVFGFFLILWHGQFASIINDAPHSDTVVTRGCKDLESTTPLLRLKKYLFCDYDFTVRPNHHKTVINVTLKLMPKMMEFAGEGILTLHSWMSLSWTDTYLTWTSSDYNGITYIHVKSYDIWLPDLHIYNSGDMSNDESTFDTECLLFNTGSVICVPSVKYISKCDPDFTYWPHDQHTCNITLGSWSHTGEEIDVHLDGTGVNMNGYENSTEWDLKLLNAEKIVKKYKCCPNDTFPKIDYTFLLTRHNDINHRSYVTPAISLIFLTLTVLWLDSRSVERVAIASVNFICHLLCMFDLHWLVPYNGVNPPNIMLFYRDSLALATFALILTALLRKLQNMSMEMPSWMFSTTTFILSNRAGRFLVLNDEESKIAGGGIVAEDSSDLPKSGMRMKESSWRHFAAIVEWLSFFCVILIYVIILITLVPSGAN</sequence>
<keyword evidence="1" id="KW-0812">Transmembrane</keyword>
<evidence type="ECO:0000313" key="4">
    <source>
        <dbReference type="Proteomes" id="UP000504618"/>
    </source>
</evidence>
<dbReference type="GeneID" id="112459105"/>
<feature type="transmembrane region" description="Helical" evidence="1">
    <location>
        <begin position="257"/>
        <end position="275"/>
    </location>
</feature>
<dbReference type="CDD" id="cd18989">
    <property type="entry name" value="LGIC_ECD_cation"/>
    <property type="match status" value="1"/>
</dbReference>
<dbReference type="GO" id="GO:0005230">
    <property type="term" value="F:extracellular ligand-gated monoatomic ion channel activity"/>
    <property type="evidence" value="ECO:0007669"/>
    <property type="project" value="InterPro"/>
</dbReference>
<dbReference type="PANTHER" id="PTHR18945">
    <property type="entry name" value="NEUROTRANSMITTER GATED ION CHANNEL"/>
    <property type="match status" value="1"/>
</dbReference>
<proteinExistence type="predicted"/>
<dbReference type="SUPFAM" id="SSF63712">
    <property type="entry name" value="Nicotinic receptor ligand binding domain-like"/>
    <property type="match status" value="1"/>
</dbReference>
<keyword evidence="2" id="KW-0732">Signal</keyword>
<feature type="chain" id="PRO_5027038384" evidence="2">
    <location>
        <begin position="20"/>
        <end position="430"/>
    </location>
</feature>
<keyword evidence="4" id="KW-1185">Reference proteome</keyword>
<evidence type="ECO:0000313" key="5">
    <source>
        <dbReference type="RefSeq" id="XP_024878839.1"/>
    </source>
</evidence>
<gene>
    <name evidence="5" type="primary">LOC112459105</name>
</gene>
<dbReference type="FunFam" id="2.70.170.10:FF:000028">
    <property type="entry name" value="AcetylCholine Receptor"/>
    <property type="match status" value="1"/>
</dbReference>
<feature type="transmembrane region" description="Helical" evidence="1">
    <location>
        <begin position="315"/>
        <end position="334"/>
    </location>
</feature>
<dbReference type="AlphaFoldDB" id="A0A6J1Q9B4"/>
<accession>A0A6J1Q9B4</accession>
<dbReference type="Proteomes" id="UP000504618">
    <property type="component" value="Unplaced"/>
</dbReference>
<dbReference type="PRINTS" id="PR00252">
    <property type="entry name" value="NRIONCHANNEL"/>
</dbReference>
<dbReference type="OrthoDB" id="410315at2759"/>
<dbReference type="GO" id="GO:0016020">
    <property type="term" value="C:membrane"/>
    <property type="evidence" value="ECO:0007669"/>
    <property type="project" value="InterPro"/>
</dbReference>
<keyword evidence="1" id="KW-1133">Transmembrane helix</keyword>
<dbReference type="Pfam" id="PF02931">
    <property type="entry name" value="Neur_chan_LBD"/>
    <property type="match status" value="1"/>
</dbReference>
<name>A0A6J1Q9B4_9HYME</name>
<protein>
    <submittedName>
        <fullName evidence="5">Acetylcholine receptor subunit alpha-like 1</fullName>
    </submittedName>
</protein>
<organism evidence="4 5">
    <name type="scientific">Temnothorax curvispinosus</name>
    <dbReference type="NCBI Taxonomy" id="300111"/>
    <lineage>
        <taxon>Eukaryota</taxon>
        <taxon>Metazoa</taxon>
        <taxon>Ecdysozoa</taxon>
        <taxon>Arthropoda</taxon>
        <taxon>Hexapoda</taxon>
        <taxon>Insecta</taxon>
        <taxon>Pterygota</taxon>
        <taxon>Neoptera</taxon>
        <taxon>Endopterygota</taxon>
        <taxon>Hymenoptera</taxon>
        <taxon>Apocrita</taxon>
        <taxon>Aculeata</taxon>
        <taxon>Formicoidea</taxon>
        <taxon>Formicidae</taxon>
        <taxon>Myrmicinae</taxon>
        <taxon>Temnothorax</taxon>
    </lineage>
</organism>
<dbReference type="RefSeq" id="XP_024878839.1">
    <property type="nucleotide sequence ID" value="XM_025023071.1"/>
</dbReference>
<feature type="transmembrane region" description="Helical" evidence="1">
    <location>
        <begin position="282"/>
        <end position="303"/>
    </location>
</feature>
<keyword evidence="1" id="KW-0472">Membrane</keyword>
<dbReference type="GO" id="GO:0004888">
    <property type="term" value="F:transmembrane signaling receptor activity"/>
    <property type="evidence" value="ECO:0007669"/>
    <property type="project" value="InterPro"/>
</dbReference>
<dbReference type="Gene3D" id="2.70.170.10">
    <property type="entry name" value="Neurotransmitter-gated ion-channel ligand-binding domain"/>
    <property type="match status" value="1"/>
</dbReference>
<dbReference type="InterPro" id="IPR036734">
    <property type="entry name" value="Neur_chan_lig-bd_sf"/>
</dbReference>
<reference evidence="5" key="1">
    <citation type="submission" date="2025-08" db="UniProtKB">
        <authorList>
            <consortium name="RefSeq"/>
        </authorList>
    </citation>
    <scope>IDENTIFICATION</scope>
    <source>
        <tissue evidence="5">Whole body</tissue>
    </source>
</reference>
<feature type="signal peptide" evidence="2">
    <location>
        <begin position="1"/>
        <end position="19"/>
    </location>
</feature>
<evidence type="ECO:0000256" key="2">
    <source>
        <dbReference type="SAM" id="SignalP"/>
    </source>
</evidence>
<evidence type="ECO:0000259" key="3">
    <source>
        <dbReference type="Pfam" id="PF02931"/>
    </source>
</evidence>
<feature type="domain" description="Neurotransmitter-gated ion-channel ligand-binding" evidence="3">
    <location>
        <begin position="47"/>
        <end position="249"/>
    </location>
</feature>
<dbReference type="InterPro" id="IPR006202">
    <property type="entry name" value="Neur_chan_lig-bd"/>
</dbReference>
<dbReference type="InterPro" id="IPR006201">
    <property type="entry name" value="Neur_channel"/>
</dbReference>